<accession>B6H1N5</accession>
<gene>
    <name evidence="1" type="ORF">Pc13g01090</name>
    <name evidence="1" type="ORF">PCH_Pc13g01090</name>
</gene>
<evidence type="ECO:0000313" key="2">
    <source>
        <dbReference type="Proteomes" id="UP000000724"/>
    </source>
</evidence>
<dbReference type="EMBL" id="AM920428">
    <property type="protein sequence ID" value="CAP91178.1"/>
    <property type="molecule type" value="Genomic_DNA"/>
</dbReference>
<dbReference type="AlphaFoldDB" id="B6H1N5"/>
<dbReference type="VEuPathDB" id="FungiDB:PCH_Pc13g01090"/>
<keyword evidence="2" id="KW-1185">Reference proteome</keyword>
<evidence type="ECO:0000313" key="1">
    <source>
        <dbReference type="EMBL" id="CAP91178.1"/>
    </source>
</evidence>
<proteinExistence type="predicted"/>
<sequence>MAGDFGLQRQCQTCLAIFPTNDALRYHLEVYRLRERTLTLEIEKCRAHAAPIYDPNKLCESCQVNAALTVASSNVSYQSDGEKDNGKDSISETTATLRSLGRRVSKCPYYGCGKPFGSRKGLLKHFELPNRGFGTRRRLQRTIMKLDQMIETLESSSNDADLKTPKRTLGETDLGQNSCPLRRVRARCKNGEALLDTTSEKAPQHVELQDKPFTSFELQPAYEAVDMFAPLLFHDCPPPPTDNFDPPFFEASSSVGYRTQLGDGDPVGFCADITDPIPETEFRFAWDENNFRPTTPQFHDQNMPARLLTPTSELKDVPWITVEFPVPGKTARRKKGLED</sequence>
<dbReference type="Proteomes" id="UP000000724">
    <property type="component" value="Contig Pc00c13"/>
</dbReference>
<evidence type="ECO:0008006" key="3">
    <source>
        <dbReference type="Google" id="ProtNLM"/>
    </source>
</evidence>
<reference evidence="1 2" key="1">
    <citation type="journal article" date="2008" name="Nat. Biotechnol.">
        <title>Genome sequencing and analysis of the filamentous fungus Penicillium chrysogenum.</title>
        <authorList>
            <person name="van den Berg M.A."/>
            <person name="Albang R."/>
            <person name="Albermann K."/>
            <person name="Badger J.H."/>
            <person name="Daran J.-M."/>
            <person name="Driessen A.J.M."/>
            <person name="Garcia-Estrada C."/>
            <person name="Fedorova N.D."/>
            <person name="Harris D.M."/>
            <person name="Heijne W.H.M."/>
            <person name="Joardar V.S."/>
            <person name="Kiel J.A.K.W."/>
            <person name="Kovalchuk A."/>
            <person name="Martin J.F."/>
            <person name="Nierman W.C."/>
            <person name="Nijland J.G."/>
            <person name="Pronk J.T."/>
            <person name="Roubos J.A."/>
            <person name="van der Klei I.J."/>
            <person name="van Peij N.N.M.E."/>
            <person name="Veenhuis M."/>
            <person name="von Doehren H."/>
            <person name="Wagner C."/>
            <person name="Wortman J.R."/>
            <person name="Bovenberg R.A.L."/>
        </authorList>
    </citation>
    <scope>NUCLEOTIDE SEQUENCE [LARGE SCALE GENOMIC DNA]</scope>
    <source>
        <strain evidence="2">ATCC 28089 / DSM 1075 / NRRL 1951 / Wisconsin 54-1255</strain>
    </source>
</reference>
<organism evidence="1 2">
    <name type="scientific">Penicillium rubens (strain ATCC 28089 / DSM 1075 / NRRL 1951 / Wisconsin 54-1255)</name>
    <name type="common">Penicillium chrysogenum</name>
    <dbReference type="NCBI Taxonomy" id="500485"/>
    <lineage>
        <taxon>Eukaryota</taxon>
        <taxon>Fungi</taxon>
        <taxon>Dikarya</taxon>
        <taxon>Ascomycota</taxon>
        <taxon>Pezizomycotina</taxon>
        <taxon>Eurotiomycetes</taxon>
        <taxon>Eurotiomycetidae</taxon>
        <taxon>Eurotiales</taxon>
        <taxon>Aspergillaceae</taxon>
        <taxon>Penicillium</taxon>
        <taxon>Penicillium chrysogenum species complex</taxon>
    </lineage>
</organism>
<protein>
    <recommendedName>
        <fullName evidence="3">C2H2-type domain-containing protein</fullName>
    </recommendedName>
</protein>
<name>B6H1N5_PENRW</name>
<dbReference type="OrthoDB" id="3550578at2759"/>
<dbReference type="HOGENOM" id="CLU_819161_0_0_1"/>